<dbReference type="InterPro" id="IPR016064">
    <property type="entry name" value="NAD/diacylglycerol_kinase_sf"/>
</dbReference>
<accession>A0A1C6GQ42</accession>
<keyword evidence="6" id="KW-0067">ATP-binding</keyword>
<feature type="binding site" evidence="6">
    <location>
        <begin position="71"/>
        <end position="72"/>
    </location>
    <ligand>
        <name>NAD(+)</name>
        <dbReference type="ChEBI" id="CHEBI:57540"/>
    </ligand>
</feature>
<sequence>MKMSTFFVVPNLEKTGTAECTPDACAVLLQHGSTLYMAKAMQEVLPIAGVKYVAAETALAKCDAIICIGGDGTVVHQAKHALQHDKPLIGINTGRLGYLAQIEPDELDMLEKLCTGEFSIQKRLVLDVCICSQYGKKHYIAVNDAVVSNGTVSKILDLDVYTGEELVTSYRADGIIVSTPTGSTAYALSAGGPIIDPTIRTLQLTPISPHSLFSRPILFSQNDALTIRPISRGGDMYVTIDGERSVQLQNADAVVVKAAKKKLQFIMLSDREFFKVLKTKFIGRWR</sequence>
<name>A0A1C6GQ42_9FIRM</name>
<dbReference type="CDD" id="cd01653">
    <property type="entry name" value="GATase1"/>
    <property type="match status" value="1"/>
</dbReference>
<evidence type="ECO:0000256" key="6">
    <source>
        <dbReference type="HAMAP-Rule" id="MF_00361"/>
    </source>
</evidence>
<comment type="cofactor">
    <cofactor evidence="6">
        <name>a divalent metal cation</name>
        <dbReference type="ChEBI" id="CHEBI:60240"/>
    </cofactor>
</comment>
<dbReference type="PANTHER" id="PTHR20275">
    <property type="entry name" value="NAD KINASE"/>
    <property type="match status" value="1"/>
</dbReference>
<dbReference type="InterPro" id="IPR017438">
    <property type="entry name" value="ATP-NAD_kinase_N"/>
</dbReference>
<dbReference type="Gene3D" id="2.60.200.30">
    <property type="entry name" value="Probable inorganic polyphosphate/atp-NAD kinase, domain 2"/>
    <property type="match status" value="1"/>
</dbReference>
<keyword evidence="6" id="KW-0547">Nucleotide-binding</keyword>
<keyword evidence="6" id="KW-0963">Cytoplasm</keyword>
<comment type="catalytic activity">
    <reaction evidence="5 6">
        <text>NAD(+) + ATP = ADP + NADP(+) + H(+)</text>
        <dbReference type="Rhea" id="RHEA:18629"/>
        <dbReference type="ChEBI" id="CHEBI:15378"/>
        <dbReference type="ChEBI" id="CHEBI:30616"/>
        <dbReference type="ChEBI" id="CHEBI:57540"/>
        <dbReference type="ChEBI" id="CHEBI:58349"/>
        <dbReference type="ChEBI" id="CHEBI:456216"/>
        <dbReference type="EC" id="2.7.1.23"/>
    </reaction>
</comment>
<dbReference type="GO" id="GO:0046872">
    <property type="term" value="F:metal ion binding"/>
    <property type="evidence" value="ECO:0007669"/>
    <property type="project" value="UniProtKB-UniRule"/>
</dbReference>
<evidence type="ECO:0000256" key="1">
    <source>
        <dbReference type="ARBA" id="ARBA00022679"/>
    </source>
</evidence>
<dbReference type="AlphaFoldDB" id="A0A1C6GQ42"/>
<dbReference type="SUPFAM" id="SSF111331">
    <property type="entry name" value="NAD kinase/diacylglycerol kinase-like"/>
    <property type="match status" value="1"/>
</dbReference>
<keyword evidence="3 6" id="KW-0521">NADP</keyword>
<comment type="caution">
    <text evidence="6">Lacks conserved residue(s) required for the propagation of feature annotation.</text>
</comment>
<organism evidence="7">
    <name type="scientific">uncultured Anaerotruncus sp</name>
    <dbReference type="NCBI Taxonomy" id="905011"/>
    <lineage>
        <taxon>Bacteria</taxon>
        <taxon>Bacillati</taxon>
        <taxon>Bacillota</taxon>
        <taxon>Clostridia</taxon>
        <taxon>Eubacteriales</taxon>
        <taxon>Oscillospiraceae</taxon>
        <taxon>Anaerotruncus</taxon>
        <taxon>environmental samples</taxon>
    </lineage>
</organism>
<feature type="binding site" evidence="6">
    <location>
        <position position="76"/>
    </location>
    <ligand>
        <name>NAD(+)</name>
        <dbReference type="ChEBI" id="CHEBI:57540"/>
    </ligand>
</feature>
<protein>
    <recommendedName>
        <fullName evidence="6">NAD kinase</fullName>
        <ecNumber evidence="6">2.7.1.23</ecNumber>
    </recommendedName>
    <alternativeName>
        <fullName evidence="6">ATP-dependent NAD kinase</fullName>
    </alternativeName>
</protein>
<reference evidence="7" key="1">
    <citation type="submission" date="2015-09" db="EMBL/GenBank/DDBJ databases">
        <authorList>
            <consortium name="Pathogen Informatics"/>
        </authorList>
    </citation>
    <scope>NUCLEOTIDE SEQUENCE</scope>
    <source>
        <strain evidence="7">2789STDY5834896</strain>
    </source>
</reference>
<dbReference type="GO" id="GO:0005524">
    <property type="term" value="F:ATP binding"/>
    <property type="evidence" value="ECO:0007669"/>
    <property type="project" value="UniProtKB-KW"/>
</dbReference>
<dbReference type="HAMAP" id="MF_00361">
    <property type="entry name" value="NAD_kinase"/>
    <property type="match status" value="1"/>
</dbReference>
<dbReference type="InterPro" id="IPR002504">
    <property type="entry name" value="NADK"/>
</dbReference>
<evidence type="ECO:0000313" key="7">
    <source>
        <dbReference type="EMBL" id="SCJ47314.1"/>
    </source>
</evidence>
<dbReference type="GO" id="GO:0005737">
    <property type="term" value="C:cytoplasm"/>
    <property type="evidence" value="ECO:0007669"/>
    <property type="project" value="UniProtKB-SubCell"/>
</dbReference>
<feature type="binding site" evidence="6">
    <location>
        <begin position="184"/>
        <end position="189"/>
    </location>
    <ligand>
        <name>NAD(+)</name>
        <dbReference type="ChEBI" id="CHEBI:57540"/>
    </ligand>
</feature>
<evidence type="ECO:0000256" key="5">
    <source>
        <dbReference type="ARBA" id="ARBA00047925"/>
    </source>
</evidence>
<dbReference type="Pfam" id="PF20143">
    <property type="entry name" value="NAD_kinase_C"/>
    <property type="match status" value="1"/>
</dbReference>
<proteinExistence type="inferred from homology"/>
<dbReference type="GO" id="GO:0003951">
    <property type="term" value="F:NAD+ kinase activity"/>
    <property type="evidence" value="ECO:0007669"/>
    <property type="project" value="UniProtKB-UniRule"/>
</dbReference>
<dbReference type="InterPro" id="IPR017437">
    <property type="entry name" value="ATP-NAD_kinase_PpnK-typ_C"/>
</dbReference>
<evidence type="ECO:0000256" key="3">
    <source>
        <dbReference type="ARBA" id="ARBA00022857"/>
    </source>
</evidence>
<feature type="binding site" evidence="6">
    <location>
        <position position="171"/>
    </location>
    <ligand>
        <name>NAD(+)</name>
        <dbReference type="ChEBI" id="CHEBI:57540"/>
    </ligand>
</feature>
<dbReference type="PANTHER" id="PTHR20275:SF0">
    <property type="entry name" value="NAD KINASE"/>
    <property type="match status" value="1"/>
</dbReference>
<keyword evidence="1 6" id="KW-0808">Transferase</keyword>
<feature type="binding site" evidence="6">
    <location>
        <begin position="143"/>
        <end position="144"/>
    </location>
    <ligand>
        <name>NAD(+)</name>
        <dbReference type="ChEBI" id="CHEBI:57540"/>
    </ligand>
</feature>
<evidence type="ECO:0000256" key="4">
    <source>
        <dbReference type="ARBA" id="ARBA00023027"/>
    </source>
</evidence>
<keyword evidence="4 6" id="KW-0520">NAD</keyword>
<evidence type="ECO:0000256" key="2">
    <source>
        <dbReference type="ARBA" id="ARBA00022777"/>
    </source>
</evidence>
<dbReference type="GO" id="GO:0019674">
    <property type="term" value="P:NAD+ metabolic process"/>
    <property type="evidence" value="ECO:0007669"/>
    <property type="project" value="InterPro"/>
</dbReference>
<dbReference type="Gene3D" id="3.40.50.10330">
    <property type="entry name" value="Probable inorganic polyphosphate/atp-NAD kinase, domain 1"/>
    <property type="match status" value="1"/>
</dbReference>
<comment type="function">
    <text evidence="6">Involved in the regulation of the intracellular balance of NAD and NADP, and is a key enzyme in the biosynthesis of NADP. Catalyzes specifically the phosphorylation on 2'-hydroxyl of the adenosine moiety of NAD to yield NADP.</text>
</comment>
<comment type="subcellular location">
    <subcellularLocation>
        <location evidence="6">Cytoplasm</location>
    </subcellularLocation>
</comment>
<feature type="binding site" evidence="6">
    <location>
        <position position="173"/>
    </location>
    <ligand>
        <name>NAD(+)</name>
        <dbReference type="ChEBI" id="CHEBI:57540"/>
    </ligand>
</feature>
<gene>
    <name evidence="7" type="primary">ppnK</name>
    <name evidence="6" type="synonym">nadK</name>
    <name evidence="7" type="ORF">SAMEA3545359_00484</name>
</gene>
<dbReference type="GO" id="GO:0051287">
    <property type="term" value="F:NAD binding"/>
    <property type="evidence" value="ECO:0007669"/>
    <property type="project" value="UniProtKB-ARBA"/>
</dbReference>
<feature type="binding site" evidence="6">
    <location>
        <position position="154"/>
    </location>
    <ligand>
        <name>NAD(+)</name>
        <dbReference type="ChEBI" id="CHEBI:57540"/>
    </ligand>
</feature>
<dbReference type="Pfam" id="PF01513">
    <property type="entry name" value="NAD_kinase"/>
    <property type="match status" value="1"/>
</dbReference>
<comment type="similarity">
    <text evidence="6">Belongs to the NAD kinase family.</text>
</comment>
<dbReference type="EMBL" id="FMHG01000001">
    <property type="protein sequence ID" value="SCJ47314.1"/>
    <property type="molecule type" value="Genomic_DNA"/>
</dbReference>
<dbReference type="EC" id="2.7.1.23" evidence="6"/>
<dbReference type="GO" id="GO:0006741">
    <property type="term" value="P:NADP+ biosynthetic process"/>
    <property type="evidence" value="ECO:0007669"/>
    <property type="project" value="UniProtKB-UniRule"/>
</dbReference>
<feature type="active site" description="Proton acceptor" evidence="6">
    <location>
        <position position="71"/>
    </location>
</feature>
<keyword evidence="2 6" id="KW-0418">Kinase</keyword>